<keyword evidence="2" id="KW-1185">Reference proteome</keyword>
<name>A0A811UA60_CERCA</name>
<dbReference type="AlphaFoldDB" id="A0A811UA60"/>
<accession>A0A811UA60</accession>
<organism evidence="1 2">
    <name type="scientific">Ceratitis capitata</name>
    <name type="common">Mediterranean fruit fly</name>
    <name type="synonym">Tephritis capitata</name>
    <dbReference type="NCBI Taxonomy" id="7213"/>
    <lineage>
        <taxon>Eukaryota</taxon>
        <taxon>Metazoa</taxon>
        <taxon>Ecdysozoa</taxon>
        <taxon>Arthropoda</taxon>
        <taxon>Hexapoda</taxon>
        <taxon>Insecta</taxon>
        <taxon>Pterygota</taxon>
        <taxon>Neoptera</taxon>
        <taxon>Endopterygota</taxon>
        <taxon>Diptera</taxon>
        <taxon>Brachycera</taxon>
        <taxon>Muscomorpha</taxon>
        <taxon>Tephritoidea</taxon>
        <taxon>Tephritidae</taxon>
        <taxon>Ceratitis</taxon>
        <taxon>Ceratitis</taxon>
    </lineage>
</organism>
<proteinExistence type="predicted"/>
<dbReference type="EMBL" id="CAJHJT010000001">
    <property type="protein sequence ID" value="CAD6995794.1"/>
    <property type="molecule type" value="Genomic_DNA"/>
</dbReference>
<dbReference type="Proteomes" id="UP000606786">
    <property type="component" value="Unassembled WGS sequence"/>
</dbReference>
<comment type="caution">
    <text evidence="1">The sequence shown here is derived from an EMBL/GenBank/DDBJ whole genome shotgun (WGS) entry which is preliminary data.</text>
</comment>
<sequence length="123" mass="14239">MQMRNWLSNAVCRNQEQSETLNGGKWHTLWLAQWLLQVDANVQCYWFMSAAEDANQNANIDIELNTAMVDDGRQRTTWPAHVYVMGLMDLLTPHTGLLCSSHPHHRLPNKLVAANNYRIIPYY</sequence>
<gene>
    <name evidence="1" type="ORF">CCAP1982_LOCUS4498</name>
</gene>
<reference evidence="1" key="1">
    <citation type="submission" date="2020-11" db="EMBL/GenBank/DDBJ databases">
        <authorList>
            <person name="Whitehead M."/>
        </authorList>
    </citation>
    <scope>NUCLEOTIDE SEQUENCE</scope>
    <source>
        <strain evidence="1">EGII</strain>
    </source>
</reference>
<evidence type="ECO:0000313" key="1">
    <source>
        <dbReference type="EMBL" id="CAD6995794.1"/>
    </source>
</evidence>
<protein>
    <submittedName>
        <fullName evidence="1">(Mediterranean fruit fly) hypothetical protein</fullName>
    </submittedName>
</protein>
<evidence type="ECO:0000313" key="2">
    <source>
        <dbReference type="Proteomes" id="UP000606786"/>
    </source>
</evidence>